<evidence type="ECO:0000256" key="1">
    <source>
        <dbReference type="SAM" id="MobiDB-lite"/>
    </source>
</evidence>
<dbReference type="Proteomes" id="UP000672602">
    <property type="component" value="Unassembled WGS sequence"/>
</dbReference>
<dbReference type="EMBL" id="JAGMWN010000001">
    <property type="protein sequence ID" value="MBP5856127.1"/>
    <property type="molecule type" value="Genomic_DNA"/>
</dbReference>
<proteinExistence type="predicted"/>
<name>A0A8J7RWQ2_9PROT</name>
<gene>
    <name evidence="2" type="ORF">KAJ83_03840</name>
</gene>
<keyword evidence="3" id="KW-1185">Reference proteome</keyword>
<sequence>MPERARVTPGSDGLAKLLMSVLTMVVAIGIVSATGTARAQSGDLFAVTGIEVDTTGENDLAAKRAGVAEAKARAFRTLIERLTVDGDSRRVSVPDPDRLEFLIRDVTYEQEKFGGGRYLAELSVRFNADAVGELLEREGIAYAETESRPLVVVPVLERPGEAPVLWLGGNTWLDAWLGAPSPQGLVPIIAPLGDLNDISAIDASAALAGDARALEAIEDAYSAGGAVVVHARPDAANDSVTVAIRVRADGWPDYRTEARFTAPPPEGGEATAGSPDGSPDGAATGGANAVEAEAPGETEGRLLGAAVDGTVALLEEAWSRENLIRYDQAGTVLAVRAPLDQLGDLVMVRRALDGAAPVRSVTLDRLTTTEAEFAVEFVGDIYQLQTALVQAGLTLDLSEDATTWLVRPLVEDVGEMPSSDEGASGMDNSSAAPSGSRVDQPIDPSRAPATQ</sequence>
<comment type="caution">
    <text evidence="2">The sequence shown here is derived from an EMBL/GenBank/DDBJ whole genome shotgun (WGS) entry which is preliminary data.</text>
</comment>
<evidence type="ECO:0000313" key="2">
    <source>
        <dbReference type="EMBL" id="MBP5856127.1"/>
    </source>
</evidence>
<organism evidence="2 3">
    <name type="scientific">Marivibrio halodurans</name>
    <dbReference type="NCBI Taxonomy" id="2039722"/>
    <lineage>
        <taxon>Bacteria</taxon>
        <taxon>Pseudomonadati</taxon>
        <taxon>Pseudomonadota</taxon>
        <taxon>Alphaproteobacteria</taxon>
        <taxon>Rhodospirillales</taxon>
        <taxon>Rhodospirillaceae</taxon>
        <taxon>Marivibrio</taxon>
    </lineage>
</organism>
<protein>
    <submittedName>
        <fullName evidence="2">DUF2066 domain-containing protein</fullName>
    </submittedName>
</protein>
<feature type="region of interest" description="Disordered" evidence="1">
    <location>
        <begin position="414"/>
        <end position="451"/>
    </location>
</feature>
<reference evidence="2" key="1">
    <citation type="submission" date="2021-04" db="EMBL/GenBank/DDBJ databases">
        <authorList>
            <person name="Zhang D.-C."/>
        </authorList>
    </citation>
    <scope>NUCLEOTIDE SEQUENCE</scope>
    <source>
        <strain evidence="2">CGMCC 1.15697</strain>
    </source>
</reference>
<dbReference type="Pfam" id="PF09839">
    <property type="entry name" value="DUF2066"/>
    <property type="match status" value="1"/>
</dbReference>
<dbReference type="RefSeq" id="WP_210680671.1">
    <property type="nucleotide sequence ID" value="NZ_JAGMWN010000001.1"/>
</dbReference>
<feature type="region of interest" description="Disordered" evidence="1">
    <location>
        <begin position="255"/>
        <end position="287"/>
    </location>
</feature>
<dbReference type="InterPro" id="IPR018642">
    <property type="entry name" value="DUF2066"/>
</dbReference>
<evidence type="ECO:0000313" key="3">
    <source>
        <dbReference type="Proteomes" id="UP000672602"/>
    </source>
</evidence>
<dbReference type="AlphaFoldDB" id="A0A8J7RWQ2"/>
<accession>A0A8J7RWQ2</accession>